<dbReference type="GO" id="GO:0006355">
    <property type="term" value="P:regulation of DNA-templated transcription"/>
    <property type="evidence" value="ECO:0007669"/>
    <property type="project" value="InterPro"/>
</dbReference>
<dbReference type="InterPro" id="IPR010985">
    <property type="entry name" value="Ribbon_hlx_hlx"/>
</dbReference>
<dbReference type="AlphaFoldDB" id="A0AAJ1BAK0"/>
<sequence>MASTTITIRLEGEEKALISDYAAAFGISVSEFIRRVVLEHLEDELDLQAWEKAKAEFEADPETIPSAEIAKKYL</sequence>
<dbReference type="RefSeq" id="WP_238127509.1">
    <property type="nucleotide sequence ID" value="NZ_JAKNHJ010000003.1"/>
</dbReference>
<evidence type="ECO:0000313" key="2">
    <source>
        <dbReference type="Proteomes" id="UP001200537"/>
    </source>
</evidence>
<gene>
    <name evidence="1" type="ORF">L0M99_01685</name>
</gene>
<reference evidence="1" key="1">
    <citation type="submission" date="2022-01" db="EMBL/GenBank/DDBJ databases">
        <title>Collection of gut derived symbiotic bacterial strains cultured from healthy donors.</title>
        <authorList>
            <person name="Lin H."/>
            <person name="Kohout C."/>
            <person name="Waligurski E."/>
            <person name="Pamer E.G."/>
        </authorList>
    </citation>
    <scope>NUCLEOTIDE SEQUENCE</scope>
    <source>
        <strain evidence="1">DFI.7.46</strain>
    </source>
</reference>
<proteinExistence type="predicted"/>
<name>A0AAJ1BAK0_9ACTO</name>
<dbReference type="EMBL" id="JAKNHJ010000003">
    <property type="protein sequence ID" value="MCG4617209.1"/>
    <property type="molecule type" value="Genomic_DNA"/>
</dbReference>
<evidence type="ECO:0000313" key="1">
    <source>
        <dbReference type="EMBL" id="MCG4617209.1"/>
    </source>
</evidence>
<dbReference type="Pfam" id="PF19807">
    <property type="entry name" value="DUF6290"/>
    <property type="match status" value="1"/>
</dbReference>
<dbReference type="SUPFAM" id="SSF47598">
    <property type="entry name" value="Ribbon-helix-helix"/>
    <property type="match status" value="1"/>
</dbReference>
<dbReference type="NCBIfam" id="NF046040">
    <property type="entry name" value="RelB_antitoxin"/>
    <property type="match status" value="1"/>
</dbReference>
<comment type="caution">
    <text evidence="1">The sequence shown here is derived from an EMBL/GenBank/DDBJ whole genome shotgun (WGS) entry which is preliminary data.</text>
</comment>
<protein>
    <submittedName>
        <fullName evidence="1">DUF6290 family protein</fullName>
    </submittedName>
</protein>
<accession>A0AAJ1BAK0</accession>
<dbReference type="InterPro" id="IPR046257">
    <property type="entry name" value="DUF6290"/>
</dbReference>
<dbReference type="Proteomes" id="UP001200537">
    <property type="component" value="Unassembled WGS sequence"/>
</dbReference>
<organism evidence="1 2">
    <name type="scientific">Varibaculum cambriense</name>
    <dbReference type="NCBI Taxonomy" id="184870"/>
    <lineage>
        <taxon>Bacteria</taxon>
        <taxon>Bacillati</taxon>
        <taxon>Actinomycetota</taxon>
        <taxon>Actinomycetes</taxon>
        <taxon>Actinomycetales</taxon>
        <taxon>Actinomycetaceae</taxon>
        <taxon>Varibaculum</taxon>
    </lineage>
</organism>